<accession>Q3A7I1</accession>
<evidence type="ECO:0000259" key="5">
    <source>
        <dbReference type="Pfam" id="PF01168"/>
    </source>
</evidence>
<evidence type="ECO:0000256" key="4">
    <source>
        <dbReference type="RuleBase" id="RU004514"/>
    </source>
</evidence>
<dbReference type="InterPro" id="IPR011078">
    <property type="entry name" value="PyrdxlP_homeostasis"/>
</dbReference>
<name>Q3A7I1_SYNC1</name>
<dbReference type="Pfam" id="PF01168">
    <property type="entry name" value="Ala_racemase_N"/>
    <property type="match status" value="1"/>
</dbReference>
<gene>
    <name evidence="6" type="primary">yggS</name>
    <name evidence="6" type="ordered locus">Pcar_0403</name>
</gene>
<dbReference type="SUPFAM" id="SSF51419">
    <property type="entry name" value="PLP-binding barrel"/>
    <property type="match status" value="1"/>
</dbReference>
<dbReference type="Proteomes" id="UP000002534">
    <property type="component" value="Chromosome"/>
</dbReference>
<dbReference type="InterPro" id="IPR001608">
    <property type="entry name" value="Ala_racemase_N"/>
</dbReference>
<evidence type="ECO:0000313" key="7">
    <source>
        <dbReference type="Proteomes" id="UP000002534"/>
    </source>
</evidence>
<dbReference type="OrthoDB" id="9804072at2"/>
<reference evidence="6 7" key="2">
    <citation type="journal article" date="2012" name="BMC Genomics">
        <title>The genome of Pelobacter carbinolicus reveals surprising metabolic capabilities and physiological features.</title>
        <authorList>
            <person name="Aklujkar M."/>
            <person name="Haveman S.A."/>
            <person name="Didonato R.Jr."/>
            <person name="Chertkov O."/>
            <person name="Han C.S."/>
            <person name="Land M.L."/>
            <person name="Brown P."/>
            <person name="Lovley D.R."/>
        </authorList>
    </citation>
    <scope>NUCLEOTIDE SEQUENCE [LARGE SCALE GENOMIC DNA]</scope>
    <source>
        <strain evidence="7">DSM 2380 / NBRC 103641 / GraBd1</strain>
    </source>
</reference>
<evidence type="ECO:0000256" key="1">
    <source>
        <dbReference type="ARBA" id="ARBA00022898"/>
    </source>
</evidence>
<reference evidence="7" key="1">
    <citation type="submission" date="2005-10" db="EMBL/GenBank/DDBJ databases">
        <title>Complete sequence of Pelobacter carbinolicus DSM 2380.</title>
        <authorList>
            <person name="Copeland A."/>
            <person name="Lucas S."/>
            <person name="Lapidus A."/>
            <person name="Barry K."/>
            <person name="Detter J.C."/>
            <person name="Glavina T."/>
            <person name="Hammon N."/>
            <person name="Israni S."/>
            <person name="Pitluck S."/>
            <person name="Chertkov O."/>
            <person name="Schmutz J."/>
            <person name="Larimer F."/>
            <person name="Land M."/>
            <person name="Kyrpides N."/>
            <person name="Ivanova N."/>
            <person name="Richardson P."/>
        </authorList>
    </citation>
    <scope>NUCLEOTIDE SEQUENCE [LARGE SCALE GENOMIC DNA]</scope>
    <source>
        <strain evidence="7">DSM 2380 / NBRC 103641 / GraBd1</strain>
    </source>
</reference>
<dbReference type="Gene3D" id="3.20.20.10">
    <property type="entry name" value="Alanine racemase"/>
    <property type="match status" value="1"/>
</dbReference>
<evidence type="ECO:0000256" key="3">
    <source>
        <dbReference type="PIRSR" id="PIRSR004848-1"/>
    </source>
</evidence>
<keyword evidence="7" id="KW-1185">Reference proteome</keyword>
<dbReference type="InterPro" id="IPR029066">
    <property type="entry name" value="PLP-binding_barrel"/>
</dbReference>
<dbReference type="KEGG" id="pca:Pcar_0403"/>
<comment type="function">
    <text evidence="2">Pyridoxal 5'-phosphate (PLP)-binding protein, which is involved in PLP homeostasis.</text>
</comment>
<feature type="domain" description="Alanine racemase N-terminal" evidence="5">
    <location>
        <begin position="6"/>
        <end position="226"/>
    </location>
</feature>
<dbReference type="PANTHER" id="PTHR10146">
    <property type="entry name" value="PROLINE SYNTHETASE CO-TRANSCRIBED BACTERIAL HOMOLOG PROTEIN"/>
    <property type="match status" value="1"/>
</dbReference>
<evidence type="ECO:0000256" key="2">
    <source>
        <dbReference type="HAMAP-Rule" id="MF_02087"/>
    </source>
</evidence>
<dbReference type="HOGENOM" id="CLU_059988_1_0_7"/>
<dbReference type="RefSeq" id="WP_011340085.1">
    <property type="nucleotide sequence ID" value="NC_007498.2"/>
</dbReference>
<comment type="cofactor">
    <cofactor evidence="3">
        <name>pyridoxal 5'-phosphate</name>
        <dbReference type="ChEBI" id="CHEBI:597326"/>
    </cofactor>
</comment>
<comment type="similarity">
    <text evidence="2 4">Belongs to the pyridoxal phosphate-binding protein YggS/PROSC family.</text>
</comment>
<dbReference type="HAMAP" id="MF_02087">
    <property type="entry name" value="PLP_homeostasis"/>
    <property type="match status" value="1"/>
</dbReference>
<dbReference type="FunFam" id="3.20.20.10:FF:000018">
    <property type="entry name" value="Pyridoxal phosphate homeostasis protein"/>
    <property type="match status" value="1"/>
</dbReference>
<organism evidence="6 7">
    <name type="scientific">Syntrophotalea carbinolica (strain DSM 2380 / NBRC 103641 / GraBd1)</name>
    <name type="common">Pelobacter carbinolicus</name>
    <dbReference type="NCBI Taxonomy" id="338963"/>
    <lineage>
        <taxon>Bacteria</taxon>
        <taxon>Pseudomonadati</taxon>
        <taxon>Thermodesulfobacteriota</taxon>
        <taxon>Desulfuromonadia</taxon>
        <taxon>Desulfuromonadales</taxon>
        <taxon>Syntrophotaleaceae</taxon>
        <taxon>Syntrophotalea</taxon>
    </lineage>
</organism>
<dbReference type="AlphaFoldDB" id="Q3A7I1"/>
<keyword evidence="1 2" id="KW-0663">Pyridoxal phosphate</keyword>
<dbReference type="eggNOG" id="COG0325">
    <property type="taxonomic scope" value="Bacteria"/>
</dbReference>
<dbReference type="PANTHER" id="PTHR10146:SF14">
    <property type="entry name" value="PYRIDOXAL PHOSPHATE HOMEOSTASIS PROTEIN"/>
    <property type="match status" value="1"/>
</dbReference>
<evidence type="ECO:0000313" key="6">
    <source>
        <dbReference type="EMBL" id="ABA87663.1"/>
    </source>
</evidence>
<protein>
    <recommendedName>
        <fullName evidence="2">Pyridoxal phosphate homeostasis protein</fullName>
        <shortName evidence="2">PLP homeostasis protein</shortName>
    </recommendedName>
</protein>
<proteinExistence type="inferred from homology"/>
<dbReference type="GO" id="GO:0030170">
    <property type="term" value="F:pyridoxal phosphate binding"/>
    <property type="evidence" value="ECO:0007669"/>
    <property type="project" value="UniProtKB-UniRule"/>
</dbReference>
<dbReference type="EMBL" id="CP000142">
    <property type="protein sequence ID" value="ABA87663.1"/>
    <property type="molecule type" value="Genomic_DNA"/>
</dbReference>
<dbReference type="CDD" id="cd00635">
    <property type="entry name" value="PLPDE_III_YBL036c_like"/>
    <property type="match status" value="1"/>
</dbReference>
<feature type="modified residue" description="N6-(pyridoxal phosphate)lysine" evidence="2 3">
    <location>
        <position position="35"/>
    </location>
</feature>
<sequence length="228" mass="25313">MSIQTNLQTIRERMNAACRRVNRNPEDVQLVAVSKTKPADMIEAAAAAGQSLFGENYVQEFLTKTEDVTVPVVWHFIGSLQSNKVKYLCGKVAMIHSVDRLSLAKEIDRQWGKSGETAQILIQVNLGQEESKSGTEEAALEDLVRKVAALPHIRICGLMALPPYLDDPEQVRPFFRRLRQLADMLAALNIPGVEMRELSMGMSHDFDVAIEEGATLVRVGSAIFGSRY</sequence>
<dbReference type="PROSITE" id="PS01211">
    <property type="entry name" value="UPF0001"/>
    <property type="match status" value="1"/>
</dbReference>
<dbReference type="NCBIfam" id="TIGR00044">
    <property type="entry name" value="YggS family pyridoxal phosphate-dependent enzyme"/>
    <property type="match status" value="1"/>
</dbReference>
<dbReference type="PIRSF" id="PIRSF004848">
    <property type="entry name" value="YBL036c_PLPDEIII"/>
    <property type="match status" value="1"/>
</dbReference>
<dbReference type="STRING" id="338963.Pcar_0403"/>